<organism evidence="1 2">
    <name type="scientific">Pyrodictium abyssi</name>
    <dbReference type="NCBI Taxonomy" id="54256"/>
    <lineage>
        <taxon>Archaea</taxon>
        <taxon>Thermoproteota</taxon>
        <taxon>Thermoprotei</taxon>
        <taxon>Desulfurococcales</taxon>
        <taxon>Pyrodictiaceae</taxon>
        <taxon>Pyrodictium</taxon>
    </lineage>
</organism>
<sequence>MQFLYLDSYYFYAPIPRVLWLREKLGKTGIRGYRLLYMQFSSPSYFLKSLTRVIAGYSVTSIAVPAYSTTARRGGRGGALKPLEKLLKILGPLFSGRERSKTINVLHLARLVGEEQAAILDFLIFLYSHAERAERIIAEGACDARVERRVPRHVAKQLQRLPAPESLAQLIRQQVSLYKLYAGYMACSACRLLGLSYPHGMNTINRLDNLGEGDLTVFLSTRCPQCSSSCPPGKHRDDIARAITLHRYAAQRPGHKIVIASIESVKKPPRDESKRECFSCLADCLASLLPNIDTIM</sequence>
<dbReference type="GeneID" id="89288673"/>
<gene>
    <name evidence="1" type="ORF">PABY_06470</name>
</gene>
<accession>A0ABM8IU44</accession>
<keyword evidence="2" id="KW-1185">Reference proteome</keyword>
<reference evidence="1 2" key="1">
    <citation type="submission" date="2023-09" db="EMBL/GenBank/DDBJ databases">
        <title>Pyrofollis japonicus gen. nov. sp. nov., a novel member of the family Pyrodictiaceae isolated from the Iheya North hydrothermal field.</title>
        <authorList>
            <person name="Miyazaki U."/>
            <person name="Sanari M."/>
            <person name="Tame A."/>
            <person name="Kitajima M."/>
            <person name="Okamoto A."/>
            <person name="Sawayama S."/>
            <person name="Miyazaki J."/>
            <person name="Takai K."/>
            <person name="Nakagawa S."/>
        </authorList>
    </citation>
    <scope>NUCLEOTIDE SEQUENCE [LARGE SCALE GENOMIC DNA]</scope>
    <source>
        <strain evidence="1 2">AV2</strain>
    </source>
</reference>
<name>A0ABM8IU44_9CREN</name>
<evidence type="ECO:0000313" key="2">
    <source>
        <dbReference type="Proteomes" id="UP001341135"/>
    </source>
</evidence>
<protein>
    <submittedName>
        <fullName evidence="1">Uncharacterized protein</fullName>
    </submittedName>
</protein>
<evidence type="ECO:0000313" key="1">
    <source>
        <dbReference type="EMBL" id="BES81080.1"/>
    </source>
</evidence>
<dbReference type="Proteomes" id="UP001341135">
    <property type="component" value="Chromosome"/>
</dbReference>
<dbReference type="RefSeq" id="WP_338251858.1">
    <property type="nucleotide sequence ID" value="NZ_AP028907.1"/>
</dbReference>
<dbReference type="EMBL" id="AP028907">
    <property type="protein sequence ID" value="BES81080.1"/>
    <property type="molecule type" value="Genomic_DNA"/>
</dbReference>
<proteinExistence type="predicted"/>